<dbReference type="GO" id="GO:0043386">
    <property type="term" value="P:mycotoxin biosynthetic process"/>
    <property type="evidence" value="ECO:0007669"/>
    <property type="project" value="InterPro"/>
</dbReference>
<dbReference type="PANTHER" id="PTHR33365:SF13">
    <property type="entry name" value="TAT PATHWAY SIGNAL SEQUENCE"/>
    <property type="match status" value="1"/>
</dbReference>
<evidence type="ECO:0000313" key="5">
    <source>
        <dbReference type="Proteomes" id="UP000813461"/>
    </source>
</evidence>
<proteinExistence type="inferred from homology"/>
<name>A0A8K0R9Q9_9PLEO</name>
<dbReference type="EMBL" id="JAGMVJ010000006">
    <property type="protein sequence ID" value="KAH7089924.1"/>
    <property type="molecule type" value="Genomic_DNA"/>
</dbReference>
<dbReference type="OrthoDB" id="3687641at2759"/>
<comment type="caution">
    <text evidence="4">The sequence shown here is derived from an EMBL/GenBank/DDBJ whole genome shotgun (WGS) entry which is preliminary data.</text>
</comment>
<keyword evidence="3" id="KW-1133">Transmembrane helix</keyword>
<sequence length="309" mass="35148">MFANFFRGKPKHKHVPLPQRESDSLDCETLLPSSPSASSSPVQTRTGDRSNRSISIAVRTLVLSTVVYLGAGLWLAFSLRNAAFVPDADLFCMHHVSRYCDLAPVVKEVMPGWHDQLFNGSFLHENAYRQPAGPETDAAWTALGVNYRSVVVPLEEADETGLRPDQVQVSEQYGGGFPANIEGLHHLHCLDLLRKSLHWNYEYYLAQKKGAFVNSEYIVRVHTTHCLDILRQVLMCNPDVGVLGQVWWQPENEPEPMPFVDFNTKHRCRDYEAVRAWAEAHQLPPEEEVDMRRFYKMPEPGQKILPEIP</sequence>
<reference evidence="4" key="1">
    <citation type="journal article" date="2021" name="Nat. Commun.">
        <title>Genetic determinants of endophytism in the Arabidopsis root mycobiome.</title>
        <authorList>
            <person name="Mesny F."/>
            <person name="Miyauchi S."/>
            <person name="Thiergart T."/>
            <person name="Pickel B."/>
            <person name="Atanasova L."/>
            <person name="Karlsson M."/>
            <person name="Huettel B."/>
            <person name="Barry K.W."/>
            <person name="Haridas S."/>
            <person name="Chen C."/>
            <person name="Bauer D."/>
            <person name="Andreopoulos W."/>
            <person name="Pangilinan J."/>
            <person name="LaButti K."/>
            <person name="Riley R."/>
            <person name="Lipzen A."/>
            <person name="Clum A."/>
            <person name="Drula E."/>
            <person name="Henrissat B."/>
            <person name="Kohler A."/>
            <person name="Grigoriev I.V."/>
            <person name="Martin F.M."/>
            <person name="Hacquard S."/>
        </authorList>
    </citation>
    <scope>NUCLEOTIDE SEQUENCE</scope>
    <source>
        <strain evidence="4">MPI-SDFR-AT-0120</strain>
    </source>
</reference>
<dbReference type="AlphaFoldDB" id="A0A8K0R9Q9"/>
<accession>A0A8K0R9Q9</accession>
<feature type="region of interest" description="Disordered" evidence="2">
    <location>
        <begin position="1"/>
        <end position="49"/>
    </location>
</feature>
<keyword evidence="3" id="KW-0812">Transmembrane</keyword>
<evidence type="ECO:0000256" key="2">
    <source>
        <dbReference type="SAM" id="MobiDB-lite"/>
    </source>
</evidence>
<feature type="compositionally biased region" description="Low complexity" evidence="2">
    <location>
        <begin position="32"/>
        <end position="41"/>
    </location>
</feature>
<feature type="transmembrane region" description="Helical" evidence="3">
    <location>
        <begin position="56"/>
        <end position="77"/>
    </location>
</feature>
<protein>
    <recommendedName>
        <fullName evidence="6">Tat pathway signal sequence</fullName>
    </recommendedName>
</protein>
<evidence type="ECO:0000256" key="3">
    <source>
        <dbReference type="SAM" id="Phobius"/>
    </source>
</evidence>
<comment type="similarity">
    <text evidence="1">Belongs to the ustYa family.</text>
</comment>
<dbReference type="PANTHER" id="PTHR33365">
    <property type="entry name" value="YALI0B05434P"/>
    <property type="match status" value="1"/>
</dbReference>
<evidence type="ECO:0000313" key="4">
    <source>
        <dbReference type="EMBL" id="KAH7089924.1"/>
    </source>
</evidence>
<dbReference type="InterPro" id="IPR021765">
    <property type="entry name" value="UstYa-like"/>
</dbReference>
<evidence type="ECO:0008006" key="6">
    <source>
        <dbReference type="Google" id="ProtNLM"/>
    </source>
</evidence>
<keyword evidence="3" id="KW-0472">Membrane</keyword>
<gene>
    <name evidence="4" type="ORF">FB567DRAFT_439321</name>
</gene>
<keyword evidence="5" id="KW-1185">Reference proteome</keyword>
<dbReference type="Pfam" id="PF11807">
    <property type="entry name" value="UstYa"/>
    <property type="match status" value="1"/>
</dbReference>
<organism evidence="4 5">
    <name type="scientific">Paraphoma chrysanthemicola</name>
    <dbReference type="NCBI Taxonomy" id="798071"/>
    <lineage>
        <taxon>Eukaryota</taxon>
        <taxon>Fungi</taxon>
        <taxon>Dikarya</taxon>
        <taxon>Ascomycota</taxon>
        <taxon>Pezizomycotina</taxon>
        <taxon>Dothideomycetes</taxon>
        <taxon>Pleosporomycetidae</taxon>
        <taxon>Pleosporales</taxon>
        <taxon>Pleosporineae</taxon>
        <taxon>Phaeosphaeriaceae</taxon>
        <taxon>Paraphoma</taxon>
    </lineage>
</organism>
<dbReference type="Proteomes" id="UP000813461">
    <property type="component" value="Unassembled WGS sequence"/>
</dbReference>
<evidence type="ECO:0000256" key="1">
    <source>
        <dbReference type="ARBA" id="ARBA00035112"/>
    </source>
</evidence>